<dbReference type="RefSeq" id="WP_094998896.1">
    <property type="nucleotide sequence ID" value="NZ_BMJL01000011.1"/>
</dbReference>
<name>A0A223VAZ7_9FLAO</name>
<dbReference type="Pfam" id="PF14460">
    <property type="entry name" value="Prok-E2_D"/>
    <property type="match status" value="1"/>
</dbReference>
<proteinExistence type="predicted"/>
<dbReference type="Proteomes" id="UP000215244">
    <property type="component" value="Chromosome"/>
</dbReference>
<evidence type="ECO:0000313" key="2">
    <source>
        <dbReference type="Proteomes" id="UP000215244"/>
    </source>
</evidence>
<accession>A0A223VAZ7</accession>
<dbReference type="OrthoDB" id="1030341at2"/>
<protein>
    <submittedName>
        <fullName evidence="1">Uncharacterized protein</fullName>
    </submittedName>
</protein>
<organism evidence="1 2">
    <name type="scientific">Maribacter cobaltidurans</name>
    <dbReference type="NCBI Taxonomy" id="1178778"/>
    <lineage>
        <taxon>Bacteria</taxon>
        <taxon>Pseudomonadati</taxon>
        <taxon>Bacteroidota</taxon>
        <taxon>Flavobacteriia</taxon>
        <taxon>Flavobacteriales</taxon>
        <taxon>Flavobacteriaceae</taxon>
        <taxon>Maribacter</taxon>
    </lineage>
</organism>
<dbReference type="EMBL" id="CP022957">
    <property type="protein sequence ID" value="ASV32340.1"/>
    <property type="molecule type" value="Genomic_DNA"/>
</dbReference>
<evidence type="ECO:0000313" key="1">
    <source>
        <dbReference type="EMBL" id="ASV32340.1"/>
    </source>
</evidence>
<keyword evidence="2" id="KW-1185">Reference proteome</keyword>
<gene>
    <name evidence="1" type="ORF">CJ263_20085</name>
</gene>
<sequence>MEQIAILQPDEHFLPKFAIIGYSQEEDYYNRGHYFSYHNIVGAKLTAGMPLTKDTARNLFRCLEGDLIKFRFKGMLPKNLIHFDFKGNLQLVWYVHPKQHTLYFDTRTGIASGSYPLPKLVFKLEGNNLKVFALHRKDKLTDTMPLYHAPLLNVGRHGKVCMGNTTMDYDGFEYYEDIMGFVEQQFFRSVFTATHHNHIAKGNIVDVMKRNFGKTSFDDGLLNENKLILKDLYED</sequence>
<dbReference type="AlphaFoldDB" id="A0A223VAZ7"/>
<dbReference type="InterPro" id="IPR032787">
    <property type="entry name" value="Prok-E2_D"/>
</dbReference>
<dbReference type="KEGG" id="marb:CJ263_20085"/>
<reference evidence="1 2" key="1">
    <citation type="submission" date="2017-08" db="EMBL/GenBank/DDBJ databases">
        <title>The complete genome sequence of Maribacter sp. B1, isolated from deep-sea sediment.</title>
        <authorList>
            <person name="Wu Y.-H."/>
            <person name="Cheng H."/>
            <person name="Xu X.-W."/>
        </authorList>
    </citation>
    <scope>NUCLEOTIDE SEQUENCE [LARGE SCALE GENOMIC DNA]</scope>
    <source>
        <strain evidence="1 2">B1</strain>
    </source>
</reference>